<proteinExistence type="predicted"/>
<dbReference type="InterPro" id="IPR001119">
    <property type="entry name" value="SLH_dom"/>
</dbReference>
<dbReference type="AlphaFoldDB" id="A0A072NJ98"/>
<dbReference type="PATRIC" id="fig|1348973.3.peg.3003"/>
<keyword evidence="1 2" id="KW-0732">Signal</keyword>
<reference evidence="4 5" key="1">
    <citation type="submission" date="2014-04" db="EMBL/GenBank/DDBJ databases">
        <title>Draft genome sequence of Bacillus azotoformans MEV2011, a (co-) denitrifying strain unable to grow in the presence of oxygen.</title>
        <authorList>
            <person name="Nielsen M."/>
            <person name="Schreiber L."/>
            <person name="Finster K."/>
            <person name="Schramm A."/>
        </authorList>
    </citation>
    <scope>NUCLEOTIDE SEQUENCE [LARGE SCALE GENOMIC DNA]</scope>
    <source>
        <strain evidence="4 5">MEV2011</strain>
    </source>
</reference>
<dbReference type="EMBL" id="JJRY01000013">
    <property type="protein sequence ID" value="KEF37546.1"/>
    <property type="molecule type" value="Genomic_DNA"/>
</dbReference>
<evidence type="ECO:0000256" key="2">
    <source>
        <dbReference type="SAM" id="SignalP"/>
    </source>
</evidence>
<sequence length="434" mass="48197">MKKRVTSLVLSALLVASPLTSASANNDQAVTRGEFFKLIVDHLGYDAENIKVELPTDIAANSPYANAAKVLKDKNIVVGFEDGTFKPNQTITPAEASSIVSRFLAIKGDATSALESTYGITFENTKILTLEKAEEIVSKALTSDKTALELLDKTTVAQNEQKSFKADATMSMEFKLKEGTPEIPGMTNGMKMDSDIVMSFNREKGLVQTVTTKIPDPETNKEVEMVIDQYFVPEGIFMRMSDPISGEDQWLDMSAAMPLSFEELMNMNEDNMNMINDLNRKYFFYRDLGKEQVNGQSQYKLGFSGKINSLEEIIGMMSSVLKDQSNTLLSGLEGMPNIEMTMDGTMMVDEKTLLPTHETIQFEIKYGAAKDPALEMPIESIHYVMDLNFSDFNKVNDIVLPEAAKNAEKFPSLEDIPEASNNCLSLLKNSRTFD</sequence>
<dbReference type="Proteomes" id="UP000027936">
    <property type="component" value="Unassembled WGS sequence"/>
</dbReference>
<organism evidence="4 5">
    <name type="scientific">Schinkia azotoformans MEV2011</name>
    <dbReference type="NCBI Taxonomy" id="1348973"/>
    <lineage>
        <taxon>Bacteria</taxon>
        <taxon>Bacillati</taxon>
        <taxon>Bacillota</taxon>
        <taxon>Bacilli</taxon>
        <taxon>Bacillales</taxon>
        <taxon>Bacillaceae</taxon>
        <taxon>Calidifontibacillus/Schinkia group</taxon>
        <taxon>Schinkia</taxon>
    </lineage>
</organism>
<feature type="chain" id="PRO_5038879042" evidence="2">
    <location>
        <begin position="23"/>
        <end position="434"/>
    </location>
</feature>
<dbReference type="OrthoDB" id="1957331at2"/>
<protein>
    <submittedName>
        <fullName evidence="4">Putative S-layer protein</fullName>
    </submittedName>
</protein>
<gene>
    <name evidence="4" type="ORF">M670_03125</name>
</gene>
<dbReference type="Pfam" id="PF20316">
    <property type="entry name" value="DUF6612"/>
    <property type="match status" value="1"/>
</dbReference>
<dbReference type="PROSITE" id="PS51272">
    <property type="entry name" value="SLH"/>
    <property type="match status" value="1"/>
</dbReference>
<comment type="caution">
    <text evidence="4">The sequence shown here is derived from an EMBL/GenBank/DDBJ whole genome shotgun (WGS) entry which is preliminary data.</text>
</comment>
<evidence type="ECO:0000256" key="1">
    <source>
        <dbReference type="ARBA" id="ARBA00022729"/>
    </source>
</evidence>
<evidence type="ECO:0000259" key="3">
    <source>
        <dbReference type="PROSITE" id="PS51272"/>
    </source>
</evidence>
<accession>A0A072NJ98</accession>
<dbReference type="RefSeq" id="WP_035196601.1">
    <property type="nucleotide sequence ID" value="NZ_JJRY01000013.1"/>
</dbReference>
<name>A0A072NJ98_SCHAZ</name>
<evidence type="ECO:0000313" key="5">
    <source>
        <dbReference type="Proteomes" id="UP000027936"/>
    </source>
</evidence>
<feature type="signal peptide" evidence="2">
    <location>
        <begin position="1"/>
        <end position="22"/>
    </location>
</feature>
<dbReference type="Pfam" id="PF00395">
    <property type="entry name" value="SLH"/>
    <property type="match status" value="1"/>
</dbReference>
<dbReference type="InterPro" id="IPR046720">
    <property type="entry name" value="DUF6612"/>
</dbReference>
<feature type="domain" description="SLH" evidence="3">
    <location>
        <begin position="51"/>
        <end position="114"/>
    </location>
</feature>
<evidence type="ECO:0000313" key="4">
    <source>
        <dbReference type="EMBL" id="KEF37546.1"/>
    </source>
</evidence>